<evidence type="ECO:0000256" key="1">
    <source>
        <dbReference type="SAM" id="Coils"/>
    </source>
</evidence>
<proteinExistence type="predicted"/>
<protein>
    <submittedName>
        <fullName evidence="2">Uncharacterized protein</fullName>
    </submittedName>
</protein>
<reference evidence="2 3" key="1">
    <citation type="submission" date="2019-02" db="EMBL/GenBank/DDBJ databases">
        <title>Bacterial novel species Emticicia sp. 17J42-9 isolated from soil.</title>
        <authorList>
            <person name="Jung H.-Y."/>
        </authorList>
    </citation>
    <scope>NUCLEOTIDE SEQUENCE [LARGE SCALE GENOMIC DNA]</scope>
    <source>
        <strain evidence="2 3">17J42-9</strain>
    </source>
</reference>
<feature type="coiled-coil region" evidence="1">
    <location>
        <begin position="213"/>
        <end position="240"/>
    </location>
</feature>
<dbReference type="EMBL" id="SEWF01000060">
    <property type="protein sequence ID" value="RYU93017.1"/>
    <property type="molecule type" value="Genomic_DNA"/>
</dbReference>
<comment type="caution">
    <text evidence="2">The sequence shown here is derived from an EMBL/GenBank/DDBJ whole genome shotgun (WGS) entry which is preliminary data.</text>
</comment>
<dbReference type="AlphaFoldDB" id="A0A4Q5LU37"/>
<evidence type="ECO:0000313" key="2">
    <source>
        <dbReference type="EMBL" id="RYU93017.1"/>
    </source>
</evidence>
<evidence type="ECO:0000313" key="3">
    <source>
        <dbReference type="Proteomes" id="UP000293162"/>
    </source>
</evidence>
<name>A0A4Q5LU37_9BACT</name>
<sequence length="281" mass="33412">MKIVLPINSTAIQHFDTMETRESVLTKSQLAESVISILSINTLGYTFLKSNNRAYYFVREDHNPIVIDMMVITVYFRRGLITCELQSRLDTKKHSGTLRGGINTNAYLINTRHEWKKKQNIFEDPKCFHYCFKQSTDSLNETLRFLLADLEVQGAILLKTFDARLNHPKFLCAVEFIRQYEPAKRLLREVLRYNLIADRIPNWTLYTKEIEKHQIFEYLLEELLNRLKKIKEKMVSMDYDPHKPRRAREVTDRMLAFEAVYHILFSDLKNVFYWSSGWHYV</sequence>
<accession>A0A4Q5LU37</accession>
<keyword evidence="1" id="KW-0175">Coiled coil</keyword>
<organism evidence="2 3">
    <name type="scientific">Emticicia agri</name>
    <dbReference type="NCBI Taxonomy" id="2492393"/>
    <lineage>
        <taxon>Bacteria</taxon>
        <taxon>Pseudomonadati</taxon>
        <taxon>Bacteroidota</taxon>
        <taxon>Cytophagia</taxon>
        <taxon>Cytophagales</taxon>
        <taxon>Leadbetterellaceae</taxon>
        <taxon>Emticicia</taxon>
    </lineage>
</organism>
<dbReference type="Proteomes" id="UP000293162">
    <property type="component" value="Unassembled WGS sequence"/>
</dbReference>
<gene>
    <name evidence="2" type="ORF">EWM59_24190</name>
</gene>
<keyword evidence="3" id="KW-1185">Reference proteome</keyword>